<dbReference type="PANTHER" id="PTHR25462">
    <property type="entry name" value="BONUS, ISOFORM C-RELATED"/>
    <property type="match status" value="1"/>
</dbReference>
<dbReference type="EMBL" id="UYJE01005184">
    <property type="protein sequence ID" value="VDI34838.1"/>
    <property type="molecule type" value="Genomic_DNA"/>
</dbReference>
<dbReference type="Proteomes" id="UP000596742">
    <property type="component" value="Unassembled WGS sequence"/>
</dbReference>
<dbReference type="OrthoDB" id="6105938at2759"/>
<dbReference type="SUPFAM" id="SSF57845">
    <property type="entry name" value="B-box zinc-binding domain"/>
    <property type="match status" value="1"/>
</dbReference>
<evidence type="ECO:0000313" key="4">
    <source>
        <dbReference type="Proteomes" id="UP000596742"/>
    </source>
</evidence>
<dbReference type="GO" id="GO:0008270">
    <property type="term" value="F:zinc ion binding"/>
    <property type="evidence" value="ECO:0007669"/>
    <property type="project" value="UniProtKB-KW"/>
</dbReference>
<dbReference type="InterPro" id="IPR000315">
    <property type="entry name" value="Znf_B-box"/>
</dbReference>
<keyword evidence="1" id="KW-0863">Zinc-finger</keyword>
<dbReference type="SUPFAM" id="SSF50998">
    <property type="entry name" value="Quinoprotein alcohol dehydrogenase-like"/>
    <property type="match status" value="1"/>
</dbReference>
<dbReference type="InterPro" id="IPR047153">
    <property type="entry name" value="TRIM45/56/19-like"/>
</dbReference>
<evidence type="ECO:0000256" key="1">
    <source>
        <dbReference type="PROSITE-ProRule" id="PRU00024"/>
    </source>
</evidence>
<keyword evidence="4" id="KW-1185">Reference proteome</keyword>
<sequence length="916" mass="104920">MASAGQQDFLKRLQQFYGDVVMNVVHVYFEREVLDKTTFFFFLDKNKHELFHELIPQIFCCECLKSNSIASVSKTGCLDAFQFDLLYDRSACAETNHEIKRGQKFQQHCICNINPNRVEVADLDIILIRAVIKTCCKRTLPGNPSWLKEIKDVRNYIYHTGSSSRISKSDFEEKWSLLEKNTLNIAMMTGKSFQYMTQKEIQRLKAEHDTTDRTHMLAEKENNCLKEEILNVLKNQPGVKQDEIGHISYQLDQILFKIADLGVQISTKRKADVIESEQKEESTKCYVRWTLSTPSSWCVEDIKRKLRSVAELTNFTIEFVYTGSLIIDTSVSLDLITVPDRLSIAFLEFLHSFVKSCEIDTTIAVNVDVKVLVSFEPYMEITEEFTFGPCRTCSNRNLRTGAEKWCKDCQELYCNTCSMYHMATTPLAYHTILSLNDSMEYFPPKFPQNITSCNKHDRDFNFFCKTHHQIICVECVRLDHTNCNDIVTLNFAAISTTSSIIFKNLVSNAQELIYKVNQVLSDLGNTSSNIELENTRMKTAITDAFKGIPTANEVMKTMLNDLNLKYEKCIYETEKNVTKIEKIRLDISEINIQIHQVKEYCSERKAFVFMHNVVKGIMKADKTFRTSLSDMKIVSLHCESGELVYIQGYKIEKLKIVLNSEPYMFQSEKNKQAQVPISIDSINQIMLSNVSYFPVKDRRISACFVCVLGKLIISNTTRTGLLLYNIKSGSFEQEIGILLGKTYANRLTYDSDFFIKDITIINENCVAVLRMNDIVSVNVKTKRIDHIKKSLPFPCFRLSCCDELLYLLTSDINITVLDMNGCLVKTINFQTDVQGIISFVVHTNKILCLSKVASCFNLNGELLWKNNVSIGRPDDGVQIAVDNWGNCYIPSDVDKNIIIISNNGNNENAYFQSHNI</sequence>
<gene>
    <name evidence="3" type="ORF">MGAL_10B069977</name>
</gene>
<comment type="caution">
    <text evidence="3">The sequence shown here is derived from an EMBL/GenBank/DDBJ whole genome shotgun (WGS) entry which is preliminary data.</text>
</comment>
<dbReference type="CDD" id="cd19757">
    <property type="entry name" value="Bbox1"/>
    <property type="match status" value="1"/>
</dbReference>
<dbReference type="PROSITE" id="PS50119">
    <property type="entry name" value="ZF_BBOX"/>
    <property type="match status" value="1"/>
</dbReference>
<evidence type="ECO:0000259" key="2">
    <source>
        <dbReference type="PROSITE" id="PS50119"/>
    </source>
</evidence>
<accession>A0A8B6EK59</accession>
<name>A0A8B6EK59_MYTGA</name>
<dbReference type="GO" id="GO:0061630">
    <property type="term" value="F:ubiquitin protein ligase activity"/>
    <property type="evidence" value="ECO:0007669"/>
    <property type="project" value="TreeGrafter"/>
</dbReference>
<keyword evidence="1" id="KW-0862">Zinc</keyword>
<organism evidence="3 4">
    <name type="scientific">Mytilus galloprovincialis</name>
    <name type="common">Mediterranean mussel</name>
    <dbReference type="NCBI Taxonomy" id="29158"/>
    <lineage>
        <taxon>Eukaryota</taxon>
        <taxon>Metazoa</taxon>
        <taxon>Spiralia</taxon>
        <taxon>Lophotrochozoa</taxon>
        <taxon>Mollusca</taxon>
        <taxon>Bivalvia</taxon>
        <taxon>Autobranchia</taxon>
        <taxon>Pteriomorphia</taxon>
        <taxon>Mytilida</taxon>
        <taxon>Mytiloidea</taxon>
        <taxon>Mytilidae</taxon>
        <taxon>Mytilinae</taxon>
        <taxon>Mytilus</taxon>
    </lineage>
</organism>
<dbReference type="InterPro" id="IPR011047">
    <property type="entry name" value="Quinoprotein_ADH-like_sf"/>
</dbReference>
<feature type="domain" description="B box-type" evidence="2">
    <location>
        <begin position="448"/>
        <end position="489"/>
    </location>
</feature>
<evidence type="ECO:0000313" key="3">
    <source>
        <dbReference type="EMBL" id="VDI34838.1"/>
    </source>
</evidence>
<reference evidence="3" key="1">
    <citation type="submission" date="2018-11" db="EMBL/GenBank/DDBJ databases">
        <authorList>
            <person name="Alioto T."/>
            <person name="Alioto T."/>
        </authorList>
    </citation>
    <scope>NUCLEOTIDE SEQUENCE</scope>
</reference>
<proteinExistence type="predicted"/>
<dbReference type="AlphaFoldDB" id="A0A8B6EK59"/>
<protein>
    <recommendedName>
        <fullName evidence="2">B box-type domain-containing protein</fullName>
    </recommendedName>
</protein>
<dbReference type="PANTHER" id="PTHR25462:SF296">
    <property type="entry name" value="MEIOTIC P26, ISOFORM F"/>
    <property type="match status" value="1"/>
</dbReference>
<dbReference type="Gene3D" id="3.30.160.60">
    <property type="entry name" value="Classic Zinc Finger"/>
    <property type="match status" value="1"/>
</dbReference>
<keyword evidence="1" id="KW-0479">Metal-binding</keyword>